<dbReference type="AlphaFoldDB" id="A0A2S7YG45"/>
<evidence type="ECO:0000256" key="1">
    <source>
        <dbReference type="SAM" id="Phobius"/>
    </source>
</evidence>
<evidence type="ECO:0000313" key="3">
    <source>
        <dbReference type="Proteomes" id="UP000237441"/>
    </source>
</evidence>
<accession>A0A2S7YG45</accession>
<keyword evidence="1" id="KW-1133">Transmembrane helix</keyword>
<name>A0A2S7YG45_BEABA</name>
<comment type="caution">
    <text evidence="2">The sequence shown here is derived from an EMBL/GenBank/DDBJ whole genome shotgun (WGS) entry which is preliminary data.</text>
</comment>
<reference evidence="2 3" key="1">
    <citation type="submission" date="2016-07" db="EMBL/GenBank/DDBJ databases">
        <title>Comparative genomics of the entomopathogenic fungus Beauveria bassiana.</title>
        <authorList>
            <person name="Valero Jimenez C.A."/>
            <person name="Zwaan B.J."/>
            <person name="Van Kan J.A."/>
            <person name="Takken W."/>
            <person name="Debets A.J."/>
            <person name="Schoustra S.E."/>
            <person name="Koenraadt C.J."/>
        </authorList>
    </citation>
    <scope>NUCLEOTIDE SEQUENCE [LARGE SCALE GENOMIC DNA]</scope>
    <source>
        <strain evidence="2 3">ARSEF 8028</strain>
    </source>
</reference>
<keyword evidence="1" id="KW-0812">Transmembrane</keyword>
<keyword evidence="1" id="KW-0472">Membrane</keyword>
<dbReference type="Proteomes" id="UP000237441">
    <property type="component" value="Unassembled WGS sequence"/>
</dbReference>
<evidence type="ECO:0000313" key="2">
    <source>
        <dbReference type="EMBL" id="PQK14903.1"/>
    </source>
</evidence>
<proteinExistence type="predicted"/>
<feature type="transmembrane region" description="Helical" evidence="1">
    <location>
        <begin position="20"/>
        <end position="39"/>
    </location>
</feature>
<dbReference type="EMBL" id="JRHA01000005">
    <property type="protein sequence ID" value="PQK14903.1"/>
    <property type="molecule type" value="Genomic_DNA"/>
</dbReference>
<gene>
    <name evidence="2" type="ORF">BB8028_0005g04230</name>
</gene>
<protein>
    <submittedName>
        <fullName evidence="2">Uncharacterized protein</fullName>
    </submittedName>
</protein>
<organism evidence="2 3">
    <name type="scientific">Beauveria bassiana</name>
    <name type="common">White muscardine disease fungus</name>
    <name type="synonym">Tritirachium shiotae</name>
    <dbReference type="NCBI Taxonomy" id="176275"/>
    <lineage>
        <taxon>Eukaryota</taxon>
        <taxon>Fungi</taxon>
        <taxon>Dikarya</taxon>
        <taxon>Ascomycota</taxon>
        <taxon>Pezizomycotina</taxon>
        <taxon>Sordariomycetes</taxon>
        <taxon>Hypocreomycetidae</taxon>
        <taxon>Hypocreales</taxon>
        <taxon>Cordycipitaceae</taxon>
        <taxon>Beauveria</taxon>
    </lineage>
</organism>
<sequence>MNDSSYPNDWDSLTRTRLLFFFFFFFFCFLLFTFYFFFFRPFSRPELRRHMLILSAYHCYYYPDSASYPTIARSACYQSIYHPT</sequence>